<gene>
    <name evidence="1" type="ORF">DW011_01035</name>
</gene>
<reference evidence="1 2" key="1">
    <citation type="submission" date="2018-08" db="EMBL/GenBank/DDBJ databases">
        <title>A genome reference for cultivated species of the human gut microbiota.</title>
        <authorList>
            <person name="Zou Y."/>
            <person name="Xue W."/>
            <person name="Luo G."/>
        </authorList>
    </citation>
    <scope>NUCLEOTIDE SEQUENCE [LARGE SCALE GENOMIC DNA]</scope>
    <source>
        <strain evidence="1 2">AF37-12</strain>
    </source>
</reference>
<sequence length="678" mass="77113">MKHLSIKHILVTLLAMVGMIPPVVANNLPSITSLEREPVVYSPQVASMIRYDHTRVNQNTGCINQRISLVNFLDKDFDFPISISYTSQGFRPQVADNYVGRDWMLDVGGIIYRKVNGMPDDLKGYKTLPGVHNTYTGFLAMLGTNYFNMDTMKKDVYQNPYKYAYRPESTMATLPVIPPTENKGNIESCPDVFYFSFGKHSGKFMINYDGSISVIGYNGGKYQVDLSGMKLLDSTSSQNTYIRILTDDGYVYTFGGDGYASLEYTALAWKGGSISNPDSEIMHNEITAFHLTQIKAPNGRILNIHYRDIGPIYHQFPTRLIDLNQSADYAKKTDLLTQYLLSGKRTAVKYNVIENKLNFKTNPPMYGETDGTLKNSYSLTKVALIDRIEVDGCTIHFYYSARSKHTIPVGDMKEGFFLNSGAKLDSVEMKYNQIKEIARFKYDFNWGNRMFLSTVSTTCEGTHSFKYYLPNVPEIPTPLTGNIDHWNFWRGRDKNAGLIPGMTQEGDNQLDFEFTTNDRDATGKDFDATQLEQITYPTGGSVQFIYEPHRYSYISKQTEGSSYYPSLEFPSLGRYGWAGGARIHLIRYFDANGKEQREIEYTYGKDLNEGEVMYIPFYKYLRIEPNFDKPGQYVVKAVSYNSDGFSDVPYPFTHIRYPEVTEHYLDPSKGGDRAGTLI</sequence>
<organism evidence="1 2">
    <name type="scientific">Bacteroides thetaiotaomicron</name>
    <dbReference type="NCBI Taxonomy" id="818"/>
    <lineage>
        <taxon>Bacteria</taxon>
        <taxon>Pseudomonadati</taxon>
        <taxon>Bacteroidota</taxon>
        <taxon>Bacteroidia</taxon>
        <taxon>Bacteroidales</taxon>
        <taxon>Bacteroidaceae</taxon>
        <taxon>Bacteroides</taxon>
    </lineage>
</organism>
<protein>
    <submittedName>
        <fullName evidence="1">Uncharacterized protein</fullName>
    </submittedName>
</protein>
<evidence type="ECO:0000313" key="1">
    <source>
        <dbReference type="EMBL" id="RHL64401.1"/>
    </source>
</evidence>
<dbReference type="EMBL" id="QROV01000001">
    <property type="protein sequence ID" value="RHL64401.1"/>
    <property type="molecule type" value="Genomic_DNA"/>
</dbReference>
<accession>A0A415M789</accession>
<name>A0A415M789_BACT4</name>
<dbReference type="AlphaFoldDB" id="A0A415M789"/>
<proteinExistence type="predicted"/>
<evidence type="ECO:0000313" key="2">
    <source>
        <dbReference type="Proteomes" id="UP000283616"/>
    </source>
</evidence>
<dbReference type="Proteomes" id="UP000283616">
    <property type="component" value="Unassembled WGS sequence"/>
</dbReference>
<dbReference type="RefSeq" id="WP_118417259.1">
    <property type="nucleotide sequence ID" value="NZ_QROV01000001.1"/>
</dbReference>
<comment type="caution">
    <text evidence="1">The sequence shown here is derived from an EMBL/GenBank/DDBJ whole genome shotgun (WGS) entry which is preliminary data.</text>
</comment>